<feature type="signal peptide" evidence="2">
    <location>
        <begin position="1"/>
        <end position="23"/>
    </location>
</feature>
<dbReference type="AlphaFoldDB" id="A0A5B8XPN6"/>
<evidence type="ECO:0008006" key="5">
    <source>
        <dbReference type="Google" id="ProtNLM"/>
    </source>
</evidence>
<dbReference type="OrthoDB" id="5482417at2"/>
<feature type="region of interest" description="Disordered" evidence="1">
    <location>
        <begin position="845"/>
        <end position="865"/>
    </location>
</feature>
<protein>
    <recommendedName>
        <fullName evidence="5">VWFA domain-containing protein</fullName>
    </recommendedName>
</protein>
<evidence type="ECO:0000313" key="4">
    <source>
        <dbReference type="Proteomes" id="UP000321595"/>
    </source>
</evidence>
<sequence length="891" mass="95409">MNFFSRILALGAILSFIPASAMAWDFTCSPANVTEIEPELPPNIMMMLDRSGSMDQGEADQTCKVCQEFDGDRFEVSSAAECAPMGSWAVSDRSELSKSNSTCGYRHTFTWSGLPPATGELWIQAEGRGNFNSGGEFYRVFVNGVQVDTWDPDKKCQNTANTSILIDPSSVVGGEITIEFIASSDTCLDCNNNNNWLEVTLENRANTYLGTITNREACGRLDKWGQAKKAISMLTYESSERDPDLAAFGLSLFAGTSAWTVEGCNTDNHTAIMNALNATGPGGNTPTGTAIRVSANSECVREASFDIQDDYRQFNNRPSYYSHQFNVASSTGDMELLLYLQGDYDNDCETATIEARGGNPAQTVVLGYHVVRRSCSESMIYSFTVPRALAATGQVEIRVIPRNSGEPAAPSMTCNSSSDVGTCGSSQNISIARLKSDKAIKRTSATMLINDGQPCCQSDAYYQAIVAACEHRDVAALYVVGLGSGTDVEFNDILAAAGGTGTCSVGGVDVDPCANMGAWGNLRGDCTGAFQTNNSQELLEAIAAITQELQCMFDVNFEGQNLNSVPEDGSYEYPYLYVAGRGVDAIAHKDSPNAQPPGEGWDFVNPSLRDRVNLSEHFCNMVQKRDINQVTTHLACLCEQEEGTECDVPNFDALGLCPKGVWTCIEGVDVCQPDTDCCVPGNACTVPGLEGVCAEGLTTCVNGVEVCEQVTFPSEEICDGLDNDCDGEVDEISRDCTVQGAFGRCSLGRIECIDAAEVCVSKLDPMPELCNGLDDNCDGVVDNITDSWEDFEGVYTLAPVDEPKACNFTNTCMCPDGVSDTHSGQTFSEFVDNWSAICGCGEGLEPTSSEGEPASIGGGSTGPQAGCATQNSSNAGWLGLLLVGFLLRRRR</sequence>
<organism evidence="3 4">
    <name type="scientific">Microvenator marinus</name>
    <dbReference type="NCBI Taxonomy" id="2600177"/>
    <lineage>
        <taxon>Bacteria</taxon>
        <taxon>Deltaproteobacteria</taxon>
        <taxon>Bradymonadales</taxon>
        <taxon>Microvenatoraceae</taxon>
        <taxon>Microvenator</taxon>
    </lineage>
</organism>
<dbReference type="KEGG" id="bbae:FRD01_09475"/>
<dbReference type="EMBL" id="CP042467">
    <property type="protein sequence ID" value="QED27465.1"/>
    <property type="molecule type" value="Genomic_DNA"/>
</dbReference>
<evidence type="ECO:0000256" key="2">
    <source>
        <dbReference type="SAM" id="SignalP"/>
    </source>
</evidence>
<dbReference type="RefSeq" id="WP_146959150.1">
    <property type="nucleotide sequence ID" value="NZ_CP042467.1"/>
</dbReference>
<proteinExistence type="predicted"/>
<keyword evidence="2" id="KW-0732">Signal</keyword>
<accession>A0A5B8XPN6</accession>
<evidence type="ECO:0000256" key="1">
    <source>
        <dbReference type="SAM" id="MobiDB-lite"/>
    </source>
</evidence>
<name>A0A5B8XPN6_9DELT</name>
<gene>
    <name evidence="3" type="ORF">FRD01_09475</name>
</gene>
<keyword evidence="4" id="KW-1185">Reference proteome</keyword>
<evidence type="ECO:0000313" key="3">
    <source>
        <dbReference type="EMBL" id="QED27465.1"/>
    </source>
</evidence>
<feature type="chain" id="PRO_5022959374" description="VWFA domain-containing protein" evidence="2">
    <location>
        <begin position="24"/>
        <end position="891"/>
    </location>
</feature>
<reference evidence="3 4" key="1">
    <citation type="submission" date="2019-08" db="EMBL/GenBank/DDBJ databases">
        <authorList>
            <person name="Liang Q."/>
        </authorList>
    </citation>
    <scope>NUCLEOTIDE SEQUENCE [LARGE SCALE GENOMIC DNA]</scope>
    <source>
        <strain evidence="3 4">V1718</strain>
    </source>
</reference>
<dbReference type="Proteomes" id="UP000321595">
    <property type="component" value="Chromosome"/>
</dbReference>